<organism evidence="4 5">
    <name type="scientific">Adineta ricciae</name>
    <name type="common">Rotifer</name>
    <dbReference type="NCBI Taxonomy" id="249248"/>
    <lineage>
        <taxon>Eukaryota</taxon>
        <taxon>Metazoa</taxon>
        <taxon>Spiralia</taxon>
        <taxon>Gnathifera</taxon>
        <taxon>Rotifera</taxon>
        <taxon>Eurotatoria</taxon>
        <taxon>Bdelloidea</taxon>
        <taxon>Adinetida</taxon>
        <taxon>Adinetidae</taxon>
        <taxon>Adineta</taxon>
    </lineage>
</organism>
<dbReference type="Proteomes" id="UP000663828">
    <property type="component" value="Unassembled WGS sequence"/>
</dbReference>
<proteinExistence type="inferred from homology"/>
<dbReference type="InterPro" id="IPR002516">
    <property type="entry name" value="Glyco_trans_11"/>
</dbReference>
<dbReference type="EC" id="2.4.1.-" evidence="3"/>
<evidence type="ECO:0000256" key="3">
    <source>
        <dbReference type="RuleBase" id="RU363129"/>
    </source>
</evidence>
<dbReference type="GO" id="GO:0008107">
    <property type="term" value="F:galactoside 2-alpha-L-fucosyltransferase activity"/>
    <property type="evidence" value="ECO:0007669"/>
    <property type="project" value="InterPro"/>
</dbReference>
<keyword evidence="2 3" id="KW-0808">Transferase</keyword>
<comment type="pathway">
    <text evidence="3">Protein modification; protein glycosylation.</text>
</comment>
<evidence type="ECO:0000256" key="2">
    <source>
        <dbReference type="ARBA" id="ARBA00022679"/>
    </source>
</evidence>
<keyword evidence="5" id="KW-1185">Reference proteome</keyword>
<keyword evidence="1 3" id="KW-0328">Glycosyltransferase</keyword>
<evidence type="ECO:0000313" key="4">
    <source>
        <dbReference type="EMBL" id="CAF1011470.1"/>
    </source>
</evidence>
<feature type="transmembrane region" description="Helical" evidence="3">
    <location>
        <begin position="20"/>
        <end position="39"/>
    </location>
</feature>
<keyword evidence="3" id="KW-0333">Golgi apparatus</keyword>
<keyword evidence="3" id="KW-1133">Transmembrane helix</keyword>
<dbReference type="EMBL" id="CAJNOR010000806">
    <property type="protein sequence ID" value="CAF1011470.1"/>
    <property type="molecule type" value="Genomic_DNA"/>
</dbReference>
<dbReference type="CDD" id="cd11301">
    <property type="entry name" value="Fut1_Fut2_like"/>
    <property type="match status" value="1"/>
</dbReference>
<name>A0A814HKN6_ADIRI</name>
<dbReference type="PANTHER" id="PTHR11927:SF9">
    <property type="entry name" value="L-FUCOSYLTRANSFERASE"/>
    <property type="match status" value="1"/>
</dbReference>
<dbReference type="Pfam" id="PF01531">
    <property type="entry name" value="Glyco_transf_11"/>
    <property type="match status" value="1"/>
</dbReference>
<dbReference type="UniPathway" id="UPA00378"/>
<sequence>MSVINSAGIHRVHSILPLKMKYCVFAIMLFVICLVSVFLKYSQAMPYRGQLSLMHAWLRQTKQGTLIPANQTTRMISSSTSSSKRTVVTTTTLPDPRASLCDRTLTSNNVNMSQNPCEQIRCSVILRSSGGRLGNRMFMFASAYGLARTQNCRLHVDNSIIRELSESFQMKKTDERIWLSETEYRSLTNVQRKISICRFLSNLIRPHAFKHIELIGYWQSYLYFDAYREEIREMFSANPTVLANVIKYIRTLTNRICPSCPPLNATTQKELRYSFQTQYNTTWIGIHIRRRDFRGIGYASDDAYVHNAMTYFRRRYHYQQIRFLLASDEKEYFQRMFSEDIQRKTVFILPDGFMPGDDLTALTLCHHSIVTGGTYSFWSAYLTGGDVIHDIKYRVECTPSDYFPPWFVLVGTPIEKPFYVGS</sequence>
<comment type="caution">
    <text evidence="4">The sequence shown here is derived from an EMBL/GenBank/DDBJ whole genome shotgun (WGS) entry which is preliminary data.</text>
</comment>
<comment type="similarity">
    <text evidence="3">Belongs to the glycosyltransferase 11 family.</text>
</comment>
<dbReference type="AlphaFoldDB" id="A0A814HKN6"/>
<keyword evidence="3" id="KW-0735">Signal-anchor</keyword>
<dbReference type="GO" id="GO:0005975">
    <property type="term" value="P:carbohydrate metabolic process"/>
    <property type="evidence" value="ECO:0007669"/>
    <property type="project" value="InterPro"/>
</dbReference>
<keyword evidence="3" id="KW-0325">Glycoprotein</keyword>
<keyword evidence="3" id="KW-0472">Membrane</keyword>
<dbReference type="PANTHER" id="PTHR11927">
    <property type="entry name" value="GALACTOSIDE 2-L-FUCOSYLTRANSFERASE"/>
    <property type="match status" value="1"/>
</dbReference>
<accession>A0A814HKN6</accession>
<dbReference type="GO" id="GO:0032580">
    <property type="term" value="C:Golgi cisterna membrane"/>
    <property type="evidence" value="ECO:0007669"/>
    <property type="project" value="UniProtKB-SubCell"/>
</dbReference>
<gene>
    <name evidence="4" type="ORF">XAT740_LOCUS13745</name>
</gene>
<reference evidence="4" key="1">
    <citation type="submission" date="2021-02" db="EMBL/GenBank/DDBJ databases">
        <authorList>
            <person name="Nowell W R."/>
        </authorList>
    </citation>
    <scope>NUCLEOTIDE SEQUENCE</scope>
</reference>
<comment type="subcellular location">
    <subcellularLocation>
        <location evidence="3">Golgi apparatus</location>
        <location evidence="3">Golgi stack membrane</location>
        <topology evidence="3">Single-pass type II membrane protein</topology>
    </subcellularLocation>
</comment>
<keyword evidence="3" id="KW-0812">Transmembrane</keyword>
<evidence type="ECO:0000256" key="1">
    <source>
        <dbReference type="ARBA" id="ARBA00022676"/>
    </source>
</evidence>
<protein>
    <recommendedName>
        <fullName evidence="3">L-Fucosyltransferase</fullName>
        <ecNumber evidence="3">2.4.1.-</ecNumber>
    </recommendedName>
</protein>
<evidence type="ECO:0000313" key="5">
    <source>
        <dbReference type="Proteomes" id="UP000663828"/>
    </source>
</evidence>